<proteinExistence type="predicted"/>
<gene>
    <name evidence="1" type="ORF">LCGC14_2750500</name>
</gene>
<sequence>MYVRPNYASKKLLKDAVKAGDNIEAFSPGPFPCPSDGLIAIEGPHYPQPHKWYAQVVVEAGRVVKVVS</sequence>
<name>A0A0F8Z241_9ZZZZ</name>
<protein>
    <submittedName>
        <fullName evidence="1">Uncharacterized protein</fullName>
    </submittedName>
</protein>
<evidence type="ECO:0000313" key="1">
    <source>
        <dbReference type="EMBL" id="KKK87713.1"/>
    </source>
</evidence>
<comment type="caution">
    <text evidence="1">The sequence shown here is derived from an EMBL/GenBank/DDBJ whole genome shotgun (WGS) entry which is preliminary data.</text>
</comment>
<reference evidence="1" key="1">
    <citation type="journal article" date="2015" name="Nature">
        <title>Complex archaea that bridge the gap between prokaryotes and eukaryotes.</title>
        <authorList>
            <person name="Spang A."/>
            <person name="Saw J.H."/>
            <person name="Jorgensen S.L."/>
            <person name="Zaremba-Niedzwiedzka K."/>
            <person name="Martijn J."/>
            <person name="Lind A.E."/>
            <person name="van Eijk R."/>
            <person name="Schleper C."/>
            <person name="Guy L."/>
            <person name="Ettema T.J."/>
        </authorList>
    </citation>
    <scope>NUCLEOTIDE SEQUENCE</scope>
</reference>
<organism evidence="1">
    <name type="scientific">marine sediment metagenome</name>
    <dbReference type="NCBI Taxonomy" id="412755"/>
    <lineage>
        <taxon>unclassified sequences</taxon>
        <taxon>metagenomes</taxon>
        <taxon>ecological metagenomes</taxon>
    </lineage>
</organism>
<accession>A0A0F8Z241</accession>
<dbReference type="EMBL" id="LAZR01050278">
    <property type="protein sequence ID" value="KKK87713.1"/>
    <property type="molecule type" value="Genomic_DNA"/>
</dbReference>
<dbReference type="AlphaFoldDB" id="A0A0F8Z241"/>